<proteinExistence type="predicted"/>
<organism evidence="1 2">
    <name type="scientific">Stephania yunnanensis</name>
    <dbReference type="NCBI Taxonomy" id="152371"/>
    <lineage>
        <taxon>Eukaryota</taxon>
        <taxon>Viridiplantae</taxon>
        <taxon>Streptophyta</taxon>
        <taxon>Embryophyta</taxon>
        <taxon>Tracheophyta</taxon>
        <taxon>Spermatophyta</taxon>
        <taxon>Magnoliopsida</taxon>
        <taxon>Ranunculales</taxon>
        <taxon>Menispermaceae</taxon>
        <taxon>Menispermoideae</taxon>
        <taxon>Cissampelideae</taxon>
        <taxon>Stephania</taxon>
    </lineage>
</organism>
<comment type="caution">
    <text evidence="1">The sequence shown here is derived from an EMBL/GenBank/DDBJ whole genome shotgun (WGS) entry which is preliminary data.</text>
</comment>
<protein>
    <submittedName>
        <fullName evidence="1">Uncharacterized protein</fullName>
    </submittedName>
</protein>
<dbReference type="EMBL" id="JBBNAF010000006">
    <property type="protein sequence ID" value="KAK9135224.1"/>
    <property type="molecule type" value="Genomic_DNA"/>
</dbReference>
<dbReference type="GO" id="GO:0005975">
    <property type="term" value="P:carbohydrate metabolic process"/>
    <property type="evidence" value="ECO:0007669"/>
    <property type="project" value="InterPro"/>
</dbReference>
<evidence type="ECO:0000313" key="1">
    <source>
        <dbReference type="EMBL" id="KAK9135224.1"/>
    </source>
</evidence>
<evidence type="ECO:0000313" key="2">
    <source>
        <dbReference type="Proteomes" id="UP001420932"/>
    </source>
</evidence>
<dbReference type="Gene3D" id="1.50.10.10">
    <property type="match status" value="1"/>
</dbReference>
<dbReference type="InterPro" id="IPR012341">
    <property type="entry name" value="6hp_glycosidase-like_sf"/>
</dbReference>
<reference evidence="1 2" key="1">
    <citation type="submission" date="2024-01" db="EMBL/GenBank/DDBJ databases">
        <title>Genome assemblies of Stephania.</title>
        <authorList>
            <person name="Yang L."/>
        </authorList>
    </citation>
    <scope>NUCLEOTIDE SEQUENCE [LARGE SCALE GENOMIC DNA]</scope>
    <source>
        <strain evidence="1">YNDBR</strain>
        <tissue evidence="1">Leaf</tissue>
    </source>
</reference>
<dbReference type="AlphaFoldDB" id="A0AAP0JJW0"/>
<dbReference type="InterPro" id="IPR036026">
    <property type="entry name" value="Seven-hairpin_glycosidases"/>
</dbReference>
<dbReference type="GO" id="GO:0004571">
    <property type="term" value="F:mannosyl-oligosaccharide 1,2-alpha-mannosidase activity"/>
    <property type="evidence" value="ECO:0007669"/>
    <property type="project" value="InterPro"/>
</dbReference>
<dbReference type="Proteomes" id="UP001420932">
    <property type="component" value="Unassembled WGS sequence"/>
</dbReference>
<dbReference type="SUPFAM" id="SSF48225">
    <property type="entry name" value="Seven-hairpin glycosidases"/>
    <property type="match status" value="1"/>
</dbReference>
<dbReference type="GO" id="GO:0016020">
    <property type="term" value="C:membrane"/>
    <property type="evidence" value="ECO:0007669"/>
    <property type="project" value="InterPro"/>
</dbReference>
<name>A0AAP0JJW0_9MAGN</name>
<sequence>MTKSEEEEAAMVLIERKSARERRGEWRDSGEGELRWGTRERRGCWRHIGKGRKCKWQHKAEAMESASFYMNQSKIHTIDNKLRNLRKGHGRAKASKARNYQWMQSGEHVLSNVLIDHLAELKSKVEENFVDVQRRQKVKEAMLHAWTSNEKYAWGQDELRVGLLYRIFNQCGTPLEDYWKKLKPPTSFRPPQPYKPSLIEAFRDFPASSLGLLTTLLALDRHCRFCPPK</sequence>
<gene>
    <name evidence="1" type="ORF">Syun_014554</name>
</gene>
<keyword evidence="2" id="KW-1185">Reference proteome</keyword>
<accession>A0AAP0JJW0</accession>
<dbReference type="GO" id="GO:0005509">
    <property type="term" value="F:calcium ion binding"/>
    <property type="evidence" value="ECO:0007669"/>
    <property type="project" value="InterPro"/>
</dbReference>